<proteinExistence type="predicted"/>
<keyword evidence="1" id="KW-0413">Isomerase</keyword>
<dbReference type="AlphaFoldDB" id="A0A0H5BRK6"/>
<sequence length="118" mass="13611">SEQGKQQGGKQGFQINTRAVRRFSFIRLHAVSSLCLTARLPCRSGRWATSGRRQMWKRPRKRPLVITLRCKEMRGLLRRLFRRAHLNLGLGAQVSQQRVKGHASGTFLHFLSKGFHFV</sequence>
<reference evidence="1" key="1">
    <citation type="submission" date="2013-12" db="EMBL/GenBank/DDBJ databases">
        <title>Molecular characterization of bacteria from decaying wood as Gibbsiella sp. and their secretion of acetic acid.</title>
        <authorList>
            <person name="Geider K."/>
            <person name="Gernold M."/>
            <person name="Jock S."/>
            <person name="Wensing A."/>
            <person name="Voelksch B."/>
            <person name="Gross J."/>
            <person name="Spiteller D."/>
        </authorList>
    </citation>
    <scope>NUCLEOTIDE SEQUENCE</scope>
    <source>
        <strain evidence="1">W4</strain>
    </source>
</reference>
<dbReference type="EMBL" id="HG932538">
    <property type="protein sequence ID" value="CDM99267.1"/>
    <property type="molecule type" value="Genomic_DNA"/>
</dbReference>
<dbReference type="GO" id="GO:0016853">
    <property type="term" value="F:isomerase activity"/>
    <property type="evidence" value="ECO:0007669"/>
    <property type="project" value="UniProtKB-KW"/>
</dbReference>
<accession>A0A0H5BRK6</accession>
<name>A0A0H5BRK6_9GAMM</name>
<gene>
    <name evidence="1" type="primary">ppiD</name>
</gene>
<evidence type="ECO:0000313" key="1">
    <source>
        <dbReference type="EMBL" id="CDM99267.1"/>
    </source>
</evidence>
<protein>
    <submittedName>
        <fullName evidence="1">Peptidylprolin isomerase</fullName>
    </submittedName>
</protein>
<feature type="non-terminal residue" evidence="1">
    <location>
        <position position="118"/>
    </location>
</feature>
<organism evidence="1">
    <name type="scientific">Gibbsiella acetica</name>
    <dbReference type="NCBI Taxonomy" id="1462598"/>
    <lineage>
        <taxon>Bacteria</taxon>
        <taxon>Pseudomonadati</taxon>
        <taxon>Pseudomonadota</taxon>
        <taxon>Gammaproteobacteria</taxon>
        <taxon>Enterobacterales</taxon>
        <taxon>Yersiniaceae</taxon>
        <taxon>Gibbsiella</taxon>
    </lineage>
</organism>
<feature type="non-terminal residue" evidence="1">
    <location>
        <position position="1"/>
    </location>
</feature>